<comment type="caution">
    <text evidence="2">The sequence shown here is derived from an EMBL/GenBank/DDBJ whole genome shotgun (WGS) entry which is preliminary data.</text>
</comment>
<dbReference type="OrthoDB" id="692230at2759"/>
<proteinExistence type="predicted"/>
<keyword evidence="3" id="KW-1185">Reference proteome</keyword>
<name>S8E726_9LAMI</name>
<gene>
    <name evidence="2" type="ORF">M569_06555</name>
</gene>
<evidence type="ECO:0000313" key="2">
    <source>
        <dbReference type="EMBL" id="EPS68217.1"/>
    </source>
</evidence>
<reference evidence="2 3" key="1">
    <citation type="journal article" date="2013" name="BMC Genomics">
        <title>The miniature genome of a carnivorous plant Genlisea aurea contains a low number of genes and short non-coding sequences.</title>
        <authorList>
            <person name="Leushkin E.V."/>
            <person name="Sutormin R.A."/>
            <person name="Nabieva E.R."/>
            <person name="Penin A.A."/>
            <person name="Kondrashov A.S."/>
            <person name="Logacheva M.D."/>
        </authorList>
    </citation>
    <scope>NUCLEOTIDE SEQUENCE [LARGE SCALE GENOMIC DNA]</scope>
</reference>
<evidence type="ECO:0000259" key="1">
    <source>
        <dbReference type="Pfam" id="PF25042"/>
    </source>
</evidence>
<dbReference type="Proteomes" id="UP000015453">
    <property type="component" value="Unassembled WGS sequence"/>
</dbReference>
<evidence type="ECO:0000313" key="3">
    <source>
        <dbReference type="Proteomes" id="UP000015453"/>
    </source>
</evidence>
<dbReference type="PANTHER" id="PTHR35096:SF8">
    <property type="entry name" value="OS03G0308600 PROTEIN"/>
    <property type="match status" value="1"/>
</dbReference>
<dbReference type="EMBL" id="AUSU01002713">
    <property type="protein sequence ID" value="EPS68217.1"/>
    <property type="molecule type" value="Genomic_DNA"/>
</dbReference>
<dbReference type="InterPro" id="IPR056689">
    <property type="entry name" value="DUF7787"/>
</dbReference>
<dbReference type="PANTHER" id="PTHR35096">
    <property type="entry name" value="BNAA08G28570D PROTEIN"/>
    <property type="match status" value="1"/>
</dbReference>
<accession>S8E726</accession>
<feature type="domain" description="DUF7787" evidence="1">
    <location>
        <begin position="6"/>
        <end position="63"/>
    </location>
</feature>
<dbReference type="Pfam" id="PF25042">
    <property type="entry name" value="DUF7787"/>
    <property type="match status" value="1"/>
</dbReference>
<protein>
    <recommendedName>
        <fullName evidence="1">DUF7787 domain-containing protein</fullName>
    </recommendedName>
</protein>
<sequence>MERMKKRKKLTVEEYLDFKENRDTSITCDKLRQIVSMHGGCCVRGKVRKRNLLEIVSALELMDLCRSTLLDDAASGDAYLTETEIISDLDSLDWHERHNTSVLRIGVADGSAPEKRMKCAEKLDVSSVTAPAAYGDHAGAEESEKVEADTQSVTTVTPYSCVGPAPGHDRLCISVKCMQCQFNGLFKASFAKPSKK</sequence>
<organism evidence="2 3">
    <name type="scientific">Genlisea aurea</name>
    <dbReference type="NCBI Taxonomy" id="192259"/>
    <lineage>
        <taxon>Eukaryota</taxon>
        <taxon>Viridiplantae</taxon>
        <taxon>Streptophyta</taxon>
        <taxon>Embryophyta</taxon>
        <taxon>Tracheophyta</taxon>
        <taxon>Spermatophyta</taxon>
        <taxon>Magnoliopsida</taxon>
        <taxon>eudicotyledons</taxon>
        <taxon>Gunneridae</taxon>
        <taxon>Pentapetalae</taxon>
        <taxon>asterids</taxon>
        <taxon>lamiids</taxon>
        <taxon>Lamiales</taxon>
        <taxon>Lentibulariaceae</taxon>
        <taxon>Genlisea</taxon>
    </lineage>
</organism>
<dbReference type="AlphaFoldDB" id="S8E726"/>